<accession>A0A8S9KZU8</accession>
<dbReference type="EMBL" id="QGKW02000717">
    <property type="protein sequence ID" value="KAF2599261.1"/>
    <property type="molecule type" value="Genomic_DNA"/>
</dbReference>
<dbReference type="AlphaFoldDB" id="A0A8S9KZU8"/>
<comment type="caution">
    <text evidence="1">The sequence shown here is derived from an EMBL/GenBank/DDBJ whole genome shotgun (WGS) entry which is preliminary data.</text>
</comment>
<sequence>MLCEGEPRSLNCYDFIVDDYKSNEVKVMRNTDIADMEIISDVILRVHREQKHILILAGDKDYLYLIRQFTLGTNIEFMLAVNNVADVRLLNAPCRVLRWNVVVYGEAPFARVIGCSDGMLCLLETRKEASEMMQEERYSLIGDLVKQDNASSSSKTLVDEDGLSYQWGRRHGGISQATKISDKMR</sequence>
<organism evidence="1 2">
    <name type="scientific">Brassica cretica</name>
    <name type="common">Mustard</name>
    <dbReference type="NCBI Taxonomy" id="69181"/>
    <lineage>
        <taxon>Eukaryota</taxon>
        <taxon>Viridiplantae</taxon>
        <taxon>Streptophyta</taxon>
        <taxon>Embryophyta</taxon>
        <taxon>Tracheophyta</taxon>
        <taxon>Spermatophyta</taxon>
        <taxon>Magnoliopsida</taxon>
        <taxon>eudicotyledons</taxon>
        <taxon>Gunneridae</taxon>
        <taxon>Pentapetalae</taxon>
        <taxon>rosids</taxon>
        <taxon>malvids</taxon>
        <taxon>Brassicales</taxon>
        <taxon>Brassicaceae</taxon>
        <taxon>Brassiceae</taxon>
        <taxon>Brassica</taxon>
    </lineage>
</organism>
<evidence type="ECO:0000313" key="1">
    <source>
        <dbReference type="EMBL" id="KAF2599261.1"/>
    </source>
</evidence>
<evidence type="ECO:0000313" key="2">
    <source>
        <dbReference type="Proteomes" id="UP000712281"/>
    </source>
</evidence>
<proteinExistence type="predicted"/>
<evidence type="ECO:0008006" key="3">
    <source>
        <dbReference type="Google" id="ProtNLM"/>
    </source>
</evidence>
<protein>
    <recommendedName>
        <fullName evidence="3">NYN domain-containing protein</fullName>
    </recommendedName>
</protein>
<reference evidence="1" key="1">
    <citation type="submission" date="2019-12" db="EMBL/GenBank/DDBJ databases">
        <title>Genome sequencing and annotation of Brassica cretica.</title>
        <authorList>
            <person name="Studholme D.J."/>
            <person name="Sarris P.F."/>
        </authorList>
    </citation>
    <scope>NUCLEOTIDE SEQUENCE</scope>
    <source>
        <strain evidence="1">PFS-001/15</strain>
        <tissue evidence="1">Leaf</tissue>
    </source>
</reference>
<name>A0A8S9KZU8_BRACR</name>
<dbReference type="Proteomes" id="UP000712281">
    <property type="component" value="Unassembled WGS sequence"/>
</dbReference>
<gene>
    <name evidence="1" type="ORF">F2Q68_00007121</name>
</gene>